<protein>
    <submittedName>
        <fullName evidence="2">Uncharacterized protein</fullName>
    </submittedName>
</protein>
<evidence type="ECO:0000313" key="2">
    <source>
        <dbReference type="EMBL" id="VWD45706.1"/>
    </source>
</evidence>
<organism evidence="2 3">
    <name type="scientific">Burkholderia lata (strain ATCC 17760 / DSM 23089 / LMG 22485 / NCIMB 9086 / R18194 / 383)</name>
    <dbReference type="NCBI Taxonomy" id="482957"/>
    <lineage>
        <taxon>Bacteria</taxon>
        <taxon>Pseudomonadati</taxon>
        <taxon>Pseudomonadota</taxon>
        <taxon>Betaproteobacteria</taxon>
        <taxon>Burkholderiales</taxon>
        <taxon>Burkholderiaceae</taxon>
        <taxon>Burkholderia</taxon>
        <taxon>Burkholderia cepacia complex</taxon>
    </lineage>
</organism>
<sequence length="52" mass="5953">MRPMPGWLAPQDARGMRQARAAPPTHRTMHAPTKRHAHGKPPMRATRLMRMT</sequence>
<gene>
    <name evidence="2" type="ORF">BLA39750_05723</name>
</gene>
<reference evidence="2 3" key="1">
    <citation type="submission" date="2019-09" db="EMBL/GenBank/DDBJ databases">
        <authorList>
            <person name="Depoorter E."/>
        </authorList>
    </citation>
    <scope>NUCLEOTIDE SEQUENCE [LARGE SCALE GENOMIC DNA]</scope>
    <source>
        <strain evidence="2">R-39750</strain>
    </source>
</reference>
<dbReference type="AlphaFoldDB" id="A0A6P3API2"/>
<evidence type="ECO:0000313" key="3">
    <source>
        <dbReference type="Proteomes" id="UP000494110"/>
    </source>
</evidence>
<dbReference type="EMBL" id="CABVQN010000034">
    <property type="protein sequence ID" value="VWD45706.1"/>
    <property type="molecule type" value="Genomic_DNA"/>
</dbReference>
<name>A0A6P3API2_BURL3</name>
<evidence type="ECO:0000256" key="1">
    <source>
        <dbReference type="SAM" id="MobiDB-lite"/>
    </source>
</evidence>
<proteinExistence type="predicted"/>
<accession>A0A6P3API2</accession>
<feature type="region of interest" description="Disordered" evidence="1">
    <location>
        <begin position="1"/>
        <end position="52"/>
    </location>
</feature>
<feature type="compositionally biased region" description="Basic residues" evidence="1">
    <location>
        <begin position="27"/>
        <end position="41"/>
    </location>
</feature>
<dbReference type="Proteomes" id="UP000494110">
    <property type="component" value="Unassembled WGS sequence"/>
</dbReference>